<evidence type="ECO:0000313" key="4">
    <source>
        <dbReference type="Proteomes" id="UP000198393"/>
    </source>
</evidence>
<evidence type="ECO:0000256" key="1">
    <source>
        <dbReference type="ARBA" id="ARBA00022729"/>
    </source>
</evidence>
<dbReference type="Pfam" id="PF13585">
    <property type="entry name" value="CHU_C"/>
    <property type="match status" value="1"/>
</dbReference>
<dbReference type="NCBIfam" id="TIGR04131">
    <property type="entry name" value="Bac_Flav_CTERM"/>
    <property type="match status" value="1"/>
</dbReference>
<organism evidence="3 4">
    <name type="scientific">Ekhidna lutea</name>
    <dbReference type="NCBI Taxonomy" id="447679"/>
    <lineage>
        <taxon>Bacteria</taxon>
        <taxon>Pseudomonadati</taxon>
        <taxon>Bacteroidota</taxon>
        <taxon>Cytophagia</taxon>
        <taxon>Cytophagales</taxon>
        <taxon>Reichenbachiellaceae</taxon>
        <taxon>Ekhidna</taxon>
    </lineage>
</organism>
<dbReference type="InterPro" id="IPR000601">
    <property type="entry name" value="PKD_dom"/>
</dbReference>
<dbReference type="PANTHER" id="PTHR46580:SF4">
    <property type="entry name" value="ATP_GTP-BINDING PROTEIN"/>
    <property type="match status" value="1"/>
</dbReference>
<keyword evidence="1" id="KW-0732">Signal</keyword>
<dbReference type="Pfam" id="PF13517">
    <property type="entry name" value="FG-GAP_3"/>
    <property type="match status" value="2"/>
</dbReference>
<dbReference type="SUPFAM" id="SSF49299">
    <property type="entry name" value="PKD domain"/>
    <property type="match status" value="1"/>
</dbReference>
<dbReference type="InterPro" id="IPR013517">
    <property type="entry name" value="FG-GAP"/>
</dbReference>
<dbReference type="InterPro" id="IPR036116">
    <property type="entry name" value="FN3_sf"/>
</dbReference>
<dbReference type="CDD" id="cd00146">
    <property type="entry name" value="PKD"/>
    <property type="match status" value="1"/>
</dbReference>
<keyword evidence="4" id="KW-1185">Reference proteome</keyword>
<gene>
    <name evidence="3" type="ORF">SAMN05421640_1077</name>
</gene>
<dbReference type="InterPro" id="IPR013783">
    <property type="entry name" value="Ig-like_fold"/>
</dbReference>
<reference evidence="3 4" key="1">
    <citation type="submission" date="2017-06" db="EMBL/GenBank/DDBJ databases">
        <authorList>
            <person name="Kim H.J."/>
            <person name="Triplett B.A."/>
        </authorList>
    </citation>
    <scope>NUCLEOTIDE SEQUENCE [LARGE SCALE GENOMIC DNA]</scope>
    <source>
        <strain evidence="3 4">DSM 19307</strain>
    </source>
</reference>
<evidence type="ECO:0000259" key="2">
    <source>
        <dbReference type="PROSITE" id="PS50093"/>
    </source>
</evidence>
<accession>A0A239GZC1</accession>
<dbReference type="InterPro" id="IPR028994">
    <property type="entry name" value="Integrin_alpha_N"/>
</dbReference>
<protein>
    <submittedName>
        <fullName evidence="3">Gliding motility-associated C-terminal domain-containing protein</fullName>
    </submittedName>
</protein>
<dbReference type="InterPro" id="IPR022409">
    <property type="entry name" value="PKD/Chitinase_dom"/>
</dbReference>
<dbReference type="CDD" id="cd00063">
    <property type="entry name" value="FN3"/>
    <property type="match status" value="1"/>
</dbReference>
<dbReference type="PANTHER" id="PTHR46580">
    <property type="entry name" value="SENSOR KINASE-RELATED"/>
    <property type="match status" value="1"/>
</dbReference>
<evidence type="ECO:0000313" key="3">
    <source>
        <dbReference type="EMBL" id="SNS74487.1"/>
    </source>
</evidence>
<feature type="domain" description="PKD" evidence="2">
    <location>
        <begin position="1978"/>
        <end position="2039"/>
    </location>
</feature>
<dbReference type="PROSITE" id="PS50093">
    <property type="entry name" value="PKD"/>
    <property type="match status" value="1"/>
</dbReference>
<dbReference type="Proteomes" id="UP000198393">
    <property type="component" value="Unassembled WGS sequence"/>
</dbReference>
<sequence>MSNEKLENIPNIIVLTAKTLKLIRFCLILFFGLSIQFTCAQFTDITSAEIPQAAGDVAFIDFDSDGDLDLLVTGFDNNEPVCRISVNDGVGNFKPAFNLGLEGLSSIPSLAVGDYNSDALVDFAVTGLTKDLDASGNRKIKLIIYKNTGEGFVAVNDENIGMDRGNLEFGDYDNDGDLDLLGMGVASYEEGLVQTRLFRNDGNDVFTPIEFTDNLYNGDAKFVDVDIDGDLDVSIFGQTAFGELVAKLLINDGGVFYEAYEFTTLYLPATEWGDFDNDGDQDLLASGYDFDAESDGVYIYENNFNSSGDFNLVDTIGNSYWGDIEAGDFNNDNLLDFVITGLNESAGDEPEAMVYQNTGDFTFNVAELLPNVRFAAAWGDINGDDNVDLAVCGSLDNDYYSTRILRNDGGYPSFMPAVPALLTSEVDNNDVTLMWSYPNDTSHAFNISLIGPTGYVIQPSVNFSDNTTQVSWPGFKSDTIVKVKQLPAGEYFWSVQAFKANGQLSDFSTESTFNVVSELPVTLSPYEVSVLSIEDENIRFKKDVAVGDFNNDREADLLVISDLRNANGLNNERAFVFRDGKYEETSYSEDRALFISKIVETSNDELLDIVNEQGVYINDDGQNFFEQEVDVSYEFLLGMDVFDFNLDGINDLFPMGQDQYFQGVIRNEISEPKDYLTHTKGSSFFSEYVAFGDLNMDGINDMYHLLNGDLLYQRQEENFNPVSTGFQIPELAPDVFRESYEHLLTDFNNDGDVDMILLSRVYAPIDIEQGVYTLDLLVEYFENENNQFEKVSEAILSSPFVDDNSGYHVSDFYMELGDVDHDNFTDVIAGYRILLFGEEAFKQSYLIKNDSANALEIIQQFESSVVHFADLDQDLDLDLVAINGNAKYLNTSNPATDVSSPYNESSFMQSDTLILTWDYDLPFDSYNVEVLYAPLYDSLNQSTLIHPMAFDDGFRKVWRSGNSATSNIHQLSNLKEGYYVWRVQAINKALAGSEFSEWNVYKHEKYAYDFVINSNDYIDLSNILAADLDNDSDIDLLQVVDGQLSLLNNINGSLSLETSLLEVNGSISFIIGLSDINHDGNLDIIYQDFSATENQRRIALWESENSYKYDSIYSNGIQNVSTRFLVDIDRDGDIDLVDDAYGESGIMIMILHNNGEKFVKYDSIPIEGFLRKIGDYNNDGWLDAFAFDDINDAYIIYYGSKDGFDPNNFSKTSLRSGSIPVDGFIDYNNDEYIDMVGEGYISINDEGSLTEPFYISQQGGSLSIIDLNVDGKSDLIDPEGNFFPQSSNGEYYKTGHFGRLEYYSAWSVYYDIDGDGKINHLLSGNGGFNGDDSWFMADIEEIDGQINTAPSAPSNLFSIVEFDEATIYWDKAFDAETHENGLFYNVYVRSESDTIVYPYSHPDGSRKLIDQGNAGHVEQFIVTNLENGTYYWAVQTIDNGYATSPFSEELSFEVETFERQTNPFEGIFMDAQSGADFDSDGQYDMLVKEANGYALYNQSADEFVRNAYDFTSVTYAGWEDLNNDGSMDILLATPSTVEVIYDFNTPESSREILITGINASRVEAVDMGLDGVKELIVAEPSEFIVWMYETANGAYDYFDAYPGLDYKLMDANNDGKHDVFISEDTQINIYENLSIGNDNAVLYNRSLLETSFSQAHLGDINADGNMDFMALNLDTQATLYVNRSNFIFDVFPLAIGATSTDMGDLDSDGDLDIMISYPDYTEILINNDLQFDDFPIQYEGISFGAVHWIDVNGDTNLEIVISGLNATGDTVSYIHYNNLLYPNELPTIPQNLANTVTNDQVKLTWDRALDTETARDGLYYTFSLIKDGQDLIPLGTRIDDVISTTEVVLDSLADGSYMWSVQSFDSQLATMGPSQSASFEINVDPKIEQQIFEICQGESSTHLVSPSRFAENYEWTVSGGELVADNDEVTITWTESGPHWLWVTNTIYDRTDSIEMNVLSSPEASFFMDENPGTGALIQFYDSSSKSVTTWNWDFGDGNTSSESNPTNIFSQAGAFEVRLTVSNDNGCTDSIVKDIVVTTNVPVKIANVITPNNDGMNDYLYIENIERYPENSVKVYSGAGELIFSRKGYANDWYATSGGKPLSAGTYLCVLKVDEQSTVIKQPITIITR</sequence>
<dbReference type="EMBL" id="FZPD01000002">
    <property type="protein sequence ID" value="SNS74487.1"/>
    <property type="molecule type" value="Genomic_DNA"/>
</dbReference>
<dbReference type="Pfam" id="PF18911">
    <property type="entry name" value="PKD_4"/>
    <property type="match status" value="1"/>
</dbReference>
<dbReference type="Gene3D" id="2.130.10.130">
    <property type="entry name" value="Integrin alpha, N-terminal"/>
    <property type="match status" value="3"/>
</dbReference>
<dbReference type="SUPFAM" id="SSF69318">
    <property type="entry name" value="Integrin alpha N-terminal domain"/>
    <property type="match status" value="4"/>
</dbReference>
<dbReference type="InterPro" id="IPR035986">
    <property type="entry name" value="PKD_dom_sf"/>
</dbReference>
<name>A0A239GZC1_EKHLU</name>
<dbReference type="InterPro" id="IPR026341">
    <property type="entry name" value="T9SS_type_B"/>
</dbReference>
<dbReference type="SMART" id="SM00089">
    <property type="entry name" value="PKD"/>
    <property type="match status" value="1"/>
</dbReference>
<dbReference type="Gene3D" id="2.60.40.10">
    <property type="entry name" value="Immunoglobulins"/>
    <property type="match status" value="2"/>
</dbReference>
<dbReference type="SUPFAM" id="SSF49265">
    <property type="entry name" value="Fibronectin type III"/>
    <property type="match status" value="2"/>
</dbReference>
<proteinExistence type="predicted"/>
<dbReference type="SMART" id="SM00060">
    <property type="entry name" value="FN3"/>
    <property type="match status" value="4"/>
</dbReference>
<dbReference type="InterPro" id="IPR003961">
    <property type="entry name" value="FN3_dom"/>
</dbReference>